<evidence type="ECO:0000256" key="5">
    <source>
        <dbReference type="ARBA" id="ARBA00023136"/>
    </source>
</evidence>
<dbReference type="PANTHER" id="PTHR30482:SF5">
    <property type="entry name" value="ABC TRANSPORTER PERMEASE PROTEIN"/>
    <property type="match status" value="1"/>
</dbReference>
<keyword evidence="2" id="KW-1003">Cell membrane</keyword>
<gene>
    <name evidence="7" type="ORF">ENV54_08675</name>
</gene>
<keyword evidence="5 6" id="KW-0472">Membrane</keyword>
<feature type="transmembrane region" description="Helical" evidence="6">
    <location>
        <begin position="29"/>
        <end position="48"/>
    </location>
</feature>
<evidence type="ECO:0000256" key="4">
    <source>
        <dbReference type="ARBA" id="ARBA00022989"/>
    </source>
</evidence>
<dbReference type="GO" id="GO:0005886">
    <property type="term" value="C:plasma membrane"/>
    <property type="evidence" value="ECO:0007669"/>
    <property type="project" value="UniProtKB-SubCell"/>
</dbReference>
<dbReference type="InterPro" id="IPR001851">
    <property type="entry name" value="ABC_transp_permease"/>
</dbReference>
<reference evidence="7" key="1">
    <citation type="journal article" date="2020" name="mSystems">
        <title>Genome- and Community-Level Interaction Insights into Carbon Utilization and Element Cycling Functions of Hydrothermarchaeota in Hydrothermal Sediment.</title>
        <authorList>
            <person name="Zhou Z."/>
            <person name="Liu Y."/>
            <person name="Xu W."/>
            <person name="Pan J."/>
            <person name="Luo Z.H."/>
            <person name="Li M."/>
        </authorList>
    </citation>
    <scope>NUCLEOTIDE SEQUENCE [LARGE SCALE GENOMIC DNA]</scope>
    <source>
        <strain evidence="7">SpSt-769</strain>
    </source>
</reference>
<keyword evidence="3 6" id="KW-0812">Transmembrane</keyword>
<dbReference type="AlphaFoldDB" id="A0A7C4EXL4"/>
<evidence type="ECO:0000256" key="1">
    <source>
        <dbReference type="ARBA" id="ARBA00004651"/>
    </source>
</evidence>
<keyword evidence="4 6" id="KW-1133">Transmembrane helix</keyword>
<feature type="transmembrane region" description="Helical" evidence="6">
    <location>
        <begin position="322"/>
        <end position="347"/>
    </location>
</feature>
<evidence type="ECO:0000256" key="6">
    <source>
        <dbReference type="SAM" id="Phobius"/>
    </source>
</evidence>
<feature type="transmembrane region" description="Helical" evidence="6">
    <location>
        <begin position="107"/>
        <end position="129"/>
    </location>
</feature>
<accession>A0A7C4EXL4</accession>
<feature type="transmembrane region" description="Helical" evidence="6">
    <location>
        <begin position="189"/>
        <end position="208"/>
    </location>
</feature>
<proteinExistence type="predicted"/>
<feature type="transmembrane region" description="Helical" evidence="6">
    <location>
        <begin position="79"/>
        <end position="101"/>
    </location>
</feature>
<feature type="transmembrane region" description="Helical" evidence="6">
    <location>
        <begin position="54"/>
        <end position="72"/>
    </location>
</feature>
<dbReference type="PANTHER" id="PTHR30482">
    <property type="entry name" value="HIGH-AFFINITY BRANCHED-CHAIN AMINO ACID TRANSPORT SYSTEM PERMEASE"/>
    <property type="match status" value="1"/>
</dbReference>
<organism evidence="7">
    <name type="scientific">Desulfomonile tiedjei</name>
    <dbReference type="NCBI Taxonomy" id="2358"/>
    <lineage>
        <taxon>Bacteria</taxon>
        <taxon>Pseudomonadati</taxon>
        <taxon>Thermodesulfobacteriota</taxon>
        <taxon>Desulfomonilia</taxon>
        <taxon>Desulfomonilales</taxon>
        <taxon>Desulfomonilaceae</taxon>
        <taxon>Desulfomonile</taxon>
    </lineage>
</organism>
<evidence type="ECO:0000256" key="3">
    <source>
        <dbReference type="ARBA" id="ARBA00022692"/>
    </source>
</evidence>
<feature type="transmembrane region" description="Helical" evidence="6">
    <location>
        <begin position="274"/>
        <end position="301"/>
    </location>
</feature>
<dbReference type="InterPro" id="IPR043428">
    <property type="entry name" value="LivM-like"/>
</dbReference>
<dbReference type="CDD" id="cd06581">
    <property type="entry name" value="TM_PBP1_LivM_like"/>
    <property type="match status" value="1"/>
</dbReference>
<sequence>MSYLPCGTYFESYEDDQKWWRTPFIKGKMILMVVLLAFFPYLVGEQWLSVAYTINYYILAALGVQLLIGYCGQITLGHAAFVAVGGYTSAMMILFVPWPQWIVDYGLAYPISIVCAAFLAAIWSVLFGLPSARVKGFYLIMTTMAAQWITVPLVITQYVSQIGGRGQSFSLPPGTVKIGPWVIDSDEKIYYFSVILVLLCLLAMGNLLRSKIGRAWIAIRDNDIAAETMGVNIVVYKLLAFFTAGFFAGIAGAFYISALFFVSPEHYEWFFSLLWVGIILIGGVGSIQGLVFGSIFVVMVFKILEIGVLGLSDMLMASYPNLGWVTTKIIFFKESAFGLAIIFFLIYEPNGLSYRYWQLKNYFNLWPFSYTGK</sequence>
<evidence type="ECO:0000313" key="7">
    <source>
        <dbReference type="EMBL" id="HGH61357.1"/>
    </source>
</evidence>
<comment type="subcellular location">
    <subcellularLocation>
        <location evidence="1">Cell membrane</location>
        <topology evidence="1">Multi-pass membrane protein</topology>
    </subcellularLocation>
</comment>
<evidence type="ECO:0000256" key="2">
    <source>
        <dbReference type="ARBA" id="ARBA00022475"/>
    </source>
</evidence>
<dbReference type="EMBL" id="DTGT01000269">
    <property type="protein sequence ID" value="HGH61357.1"/>
    <property type="molecule type" value="Genomic_DNA"/>
</dbReference>
<protein>
    <submittedName>
        <fullName evidence="7">Branched-chain amino acid ABC transporter permease</fullName>
    </submittedName>
</protein>
<dbReference type="GO" id="GO:0015658">
    <property type="term" value="F:branched-chain amino acid transmembrane transporter activity"/>
    <property type="evidence" value="ECO:0007669"/>
    <property type="project" value="InterPro"/>
</dbReference>
<feature type="transmembrane region" description="Helical" evidence="6">
    <location>
        <begin position="238"/>
        <end position="262"/>
    </location>
</feature>
<feature type="transmembrane region" description="Helical" evidence="6">
    <location>
        <begin position="136"/>
        <end position="155"/>
    </location>
</feature>
<dbReference type="Pfam" id="PF02653">
    <property type="entry name" value="BPD_transp_2"/>
    <property type="match status" value="1"/>
</dbReference>
<comment type="caution">
    <text evidence="7">The sequence shown here is derived from an EMBL/GenBank/DDBJ whole genome shotgun (WGS) entry which is preliminary data.</text>
</comment>
<name>A0A7C4EXL4_9BACT</name>